<reference evidence="2" key="1">
    <citation type="submission" date="2016-06" db="EMBL/GenBank/DDBJ databases">
        <title>Parallel loss of symbiosis genes in relatives of nitrogen-fixing non-legume Parasponia.</title>
        <authorList>
            <person name="Van Velzen R."/>
            <person name="Holmer R."/>
            <person name="Bu F."/>
            <person name="Rutten L."/>
            <person name="Van Zeijl A."/>
            <person name="Liu W."/>
            <person name="Santuari L."/>
            <person name="Cao Q."/>
            <person name="Sharma T."/>
            <person name="Shen D."/>
            <person name="Roswanjaya Y."/>
            <person name="Wardhani T."/>
            <person name="Kalhor M.S."/>
            <person name="Jansen J."/>
            <person name="Van den Hoogen J."/>
            <person name="Gungor B."/>
            <person name="Hartog M."/>
            <person name="Hontelez J."/>
            <person name="Verver J."/>
            <person name="Yang W.-C."/>
            <person name="Schijlen E."/>
            <person name="Repin R."/>
            <person name="Schilthuizen M."/>
            <person name="Schranz E."/>
            <person name="Heidstra R."/>
            <person name="Miyata K."/>
            <person name="Fedorova E."/>
            <person name="Kohlen W."/>
            <person name="Bisseling T."/>
            <person name="Smit S."/>
            <person name="Geurts R."/>
        </authorList>
    </citation>
    <scope>NUCLEOTIDE SEQUENCE [LARGE SCALE GENOMIC DNA]</scope>
    <source>
        <strain evidence="2">cv. RG33-2</strain>
    </source>
</reference>
<dbReference type="AlphaFoldDB" id="A0A2P5F766"/>
<sequence>MKRFELNGGDFGNKNDQNKGVVCEGGEWGGVSVTGRRREEEEKMRAELVSTLSYMGFNGGSIKNYLYTFSVVPVQSP</sequence>
<organism evidence="1 2">
    <name type="scientific">Trema orientale</name>
    <name type="common">Charcoal tree</name>
    <name type="synonym">Celtis orientalis</name>
    <dbReference type="NCBI Taxonomy" id="63057"/>
    <lineage>
        <taxon>Eukaryota</taxon>
        <taxon>Viridiplantae</taxon>
        <taxon>Streptophyta</taxon>
        <taxon>Embryophyta</taxon>
        <taxon>Tracheophyta</taxon>
        <taxon>Spermatophyta</taxon>
        <taxon>Magnoliopsida</taxon>
        <taxon>eudicotyledons</taxon>
        <taxon>Gunneridae</taxon>
        <taxon>Pentapetalae</taxon>
        <taxon>rosids</taxon>
        <taxon>fabids</taxon>
        <taxon>Rosales</taxon>
        <taxon>Cannabaceae</taxon>
        <taxon>Trema</taxon>
    </lineage>
</organism>
<evidence type="ECO:0000313" key="2">
    <source>
        <dbReference type="Proteomes" id="UP000237000"/>
    </source>
</evidence>
<evidence type="ECO:0000313" key="1">
    <source>
        <dbReference type="EMBL" id="PON93642.1"/>
    </source>
</evidence>
<comment type="caution">
    <text evidence="1">The sequence shown here is derived from an EMBL/GenBank/DDBJ whole genome shotgun (WGS) entry which is preliminary data.</text>
</comment>
<dbReference type="Proteomes" id="UP000237000">
    <property type="component" value="Unassembled WGS sequence"/>
</dbReference>
<proteinExistence type="predicted"/>
<dbReference type="EMBL" id="JXTC01000057">
    <property type="protein sequence ID" value="PON93642.1"/>
    <property type="molecule type" value="Genomic_DNA"/>
</dbReference>
<keyword evidence="2" id="KW-1185">Reference proteome</keyword>
<name>A0A2P5F766_TREOI</name>
<protein>
    <submittedName>
        <fullName evidence="1">Uncharacterized protein</fullName>
    </submittedName>
</protein>
<accession>A0A2P5F766</accession>
<dbReference type="InParanoid" id="A0A2P5F766"/>
<gene>
    <name evidence="1" type="ORF">TorRG33x02_106260</name>
</gene>
<dbReference type="OrthoDB" id="10541851at2759"/>